<evidence type="ECO:0000313" key="8">
    <source>
        <dbReference type="Proteomes" id="UP000318582"/>
    </source>
</evidence>
<reference evidence="7 8" key="1">
    <citation type="journal article" date="2019" name="Sci. Rep.">
        <title>Comparative genomics of chytrid fungi reveal insights into the obligate biotrophic and pathogenic lifestyle of Synchytrium endobioticum.</title>
        <authorList>
            <person name="van de Vossenberg B.T.L.H."/>
            <person name="Warris S."/>
            <person name="Nguyen H.D.T."/>
            <person name="van Gent-Pelzer M.P.E."/>
            <person name="Joly D.L."/>
            <person name="van de Geest H.C."/>
            <person name="Bonants P.J.M."/>
            <person name="Smith D.S."/>
            <person name="Levesque C.A."/>
            <person name="van der Lee T.A.J."/>
        </authorList>
    </citation>
    <scope>NUCLEOTIDE SEQUENCE [LARGE SCALE GENOMIC DNA]</scope>
    <source>
        <strain evidence="7 8">CBS 809.83</strain>
    </source>
</reference>
<protein>
    <submittedName>
        <fullName evidence="7">Uncharacterized protein</fullName>
    </submittedName>
</protein>
<feature type="transmembrane region" description="Helical" evidence="6">
    <location>
        <begin position="82"/>
        <end position="104"/>
    </location>
</feature>
<evidence type="ECO:0000256" key="3">
    <source>
        <dbReference type="ARBA" id="ARBA00022692"/>
    </source>
</evidence>
<evidence type="ECO:0000256" key="1">
    <source>
        <dbReference type="ARBA" id="ARBA00004127"/>
    </source>
</evidence>
<name>A0A507E332_9FUNG</name>
<dbReference type="CDD" id="cd02432">
    <property type="entry name" value="Nodulin-21_like_1"/>
    <property type="match status" value="1"/>
</dbReference>
<evidence type="ECO:0000256" key="2">
    <source>
        <dbReference type="ARBA" id="ARBA00007049"/>
    </source>
</evidence>
<dbReference type="InterPro" id="IPR008217">
    <property type="entry name" value="Ccc1_fam"/>
</dbReference>
<dbReference type="GO" id="GO:0030026">
    <property type="term" value="P:intracellular manganese ion homeostasis"/>
    <property type="evidence" value="ECO:0007669"/>
    <property type="project" value="InterPro"/>
</dbReference>
<feature type="transmembrane region" description="Helical" evidence="6">
    <location>
        <begin position="250"/>
        <end position="269"/>
    </location>
</feature>
<dbReference type="Proteomes" id="UP000318582">
    <property type="component" value="Unassembled WGS sequence"/>
</dbReference>
<dbReference type="Pfam" id="PF01988">
    <property type="entry name" value="VIT1"/>
    <property type="match status" value="1"/>
</dbReference>
<dbReference type="PANTHER" id="PTHR31851">
    <property type="entry name" value="FE(2+)/MN(2+) TRANSPORTER PCL1"/>
    <property type="match status" value="1"/>
</dbReference>
<evidence type="ECO:0000256" key="5">
    <source>
        <dbReference type="ARBA" id="ARBA00023136"/>
    </source>
</evidence>
<dbReference type="EMBL" id="QEAQ01000047">
    <property type="protein sequence ID" value="TPX57787.1"/>
    <property type="molecule type" value="Genomic_DNA"/>
</dbReference>
<dbReference type="STRING" id="109895.A0A507E332"/>
<dbReference type="AlphaFoldDB" id="A0A507E332"/>
<organism evidence="7 8">
    <name type="scientific">Powellomyces hirtus</name>
    <dbReference type="NCBI Taxonomy" id="109895"/>
    <lineage>
        <taxon>Eukaryota</taxon>
        <taxon>Fungi</taxon>
        <taxon>Fungi incertae sedis</taxon>
        <taxon>Chytridiomycota</taxon>
        <taxon>Chytridiomycota incertae sedis</taxon>
        <taxon>Chytridiomycetes</taxon>
        <taxon>Spizellomycetales</taxon>
        <taxon>Powellomycetaceae</taxon>
        <taxon>Powellomyces</taxon>
    </lineage>
</organism>
<accession>A0A507E332</accession>
<dbReference type="GO" id="GO:0012505">
    <property type="term" value="C:endomembrane system"/>
    <property type="evidence" value="ECO:0007669"/>
    <property type="project" value="UniProtKB-SubCell"/>
</dbReference>
<feature type="transmembrane region" description="Helical" evidence="6">
    <location>
        <begin position="221"/>
        <end position="244"/>
    </location>
</feature>
<comment type="caution">
    <text evidence="7">The sequence shown here is derived from an EMBL/GenBank/DDBJ whole genome shotgun (WGS) entry which is preliminary data.</text>
</comment>
<comment type="similarity">
    <text evidence="2">Belongs to the CCC1 family.</text>
</comment>
<keyword evidence="4 6" id="KW-1133">Transmembrane helix</keyword>
<keyword evidence="3 6" id="KW-0812">Transmembrane</keyword>
<evidence type="ECO:0000256" key="4">
    <source>
        <dbReference type="ARBA" id="ARBA00022989"/>
    </source>
</evidence>
<proteinExistence type="inferred from homology"/>
<dbReference type="OrthoDB" id="73465at2759"/>
<evidence type="ECO:0000256" key="6">
    <source>
        <dbReference type="SAM" id="Phobius"/>
    </source>
</evidence>
<evidence type="ECO:0000313" key="7">
    <source>
        <dbReference type="EMBL" id="TPX57787.1"/>
    </source>
</evidence>
<sequence length="278" mass="29624">MTNTTTYGSSGRDSPVPSSVTVVDIDHRTPLLPHDCHGEIGHRHYSDRTPWLRAAVLGANDGLVSTASLILGFAGSTESHRLMILSGLAALIAGALSMACGEYVSVATQKDTESADMIREKEEFMKGPQAMERELRELAGIYEARGISPELALRVAEELHQAADGDIDEIVKVHLREELNVDVDEMANPVQAAVTSALTFAAGASLPLLATIFIKDYDLRLLLVIIASTIGLIINGMLGAYLGGAVLWKGALRVLIGGWIAMAGTYLVGRTFDVNAVA</sequence>
<gene>
    <name evidence="7" type="ORF">PhCBS80983_g03591</name>
</gene>
<keyword evidence="8" id="KW-1185">Reference proteome</keyword>
<dbReference type="GO" id="GO:0005384">
    <property type="term" value="F:manganese ion transmembrane transporter activity"/>
    <property type="evidence" value="ECO:0007669"/>
    <property type="project" value="InterPro"/>
</dbReference>
<keyword evidence="5 6" id="KW-0472">Membrane</keyword>
<feature type="transmembrane region" description="Helical" evidence="6">
    <location>
        <begin position="192"/>
        <end position="214"/>
    </location>
</feature>
<comment type="subcellular location">
    <subcellularLocation>
        <location evidence="1">Endomembrane system</location>
        <topology evidence="1">Multi-pass membrane protein</topology>
    </subcellularLocation>
</comment>